<dbReference type="AlphaFoldDB" id="A0A3N7FYD4"/>
<dbReference type="EMBL" id="CM009303">
    <property type="protein sequence ID" value="RQO99987.1"/>
    <property type="molecule type" value="Genomic_DNA"/>
</dbReference>
<sequence>MQGGNENGLHGLQAFSTRIHREIQSNIFFISVPGWSL</sequence>
<dbReference type="Proteomes" id="UP000006729">
    <property type="component" value="Chromosome 14"/>
</dbReference>
<accession>A0A3N7FYD4</accession>
<gene>
    <name evidence="1" type="ORF">POPTR_014G101950</name>
</gene>
<reference evidence="1 2" key="1">
    <citation type="journal article" date="2006" name="Science">
        <title>The genome of black cottonwood, Populus trichocarpa (Torr. &amp; Gray).</title>
        <authorList>
            <person name="Tuskan G.A."/>
            <person name="Difazio S."/>
            <person name="Jansson S."/>
            <person name="Bohlmann J."/>
            <person name="Grigoriev I."/>
            <person name="Hellsten U."/>
            <person name="Putnam N."/>
            <person name="Ralph S."/>
            <person name="Rombauts S."/>
            <person name="Salamov A."/>
            <person name="Schein J."/>
            <person name="Sterck L."/>
            <person name="Aerts A."/>
            <person name="Bhalerao R.R."/>
            <person name="Bhalerao R.P."/>
            <person name="Blaudez D."/>
            <person name="Boerjan W."/>
            <person name="Brun A."/>
            <person name="Brunner A."/>
            <person name="Busov V."/>
            <person name="Campbell M."/>
            <person name="Carlson J."/>
            <person name="Chalot M."/>
            <person name="Chapman J."/>
            <person name="Chen G.L."/>
            <person name="Cooper D."/>
            <person name="Coutinho P.M."/>
            <person name="Couturier J."/>
            <person name="Covert S."/>
            <person name="Cronk Q."/>
            <person name="Cunningham R."/>
            <person name="Davis J."/>
            <person name="Degroeve S."/>
            <person name="Dejardin A."/>
            <person name="Depamphilis C."/>
            <person name="Detter J."/>
            <person name="Dirks B."/>
            <person name="Dubchak I."/>
            <person name="Duplessis S."/>
            <person name="Ehlting J."/>
            <person name="Ellis B."/>
            <person name="Gendler K."/>
            <person name="Goodstein D."/>
            <person name="Gribskov M."/>
            <person name="Grimwood J."/>
            <person name="Groover A."/>
            <person name="Gunter L."/>
            <person name="Hamberger B."/>
            <person name="Heinze B."/>
            <person name="Helariutta Y."/>
            <person name="Henrissat B."/>
            <person name="Holligan D."/>
            <person name="Holt R."/>
            <person name="Huang W."/>
            <person name="Islam-Faridi N."/>
            <person name="Jones S."/>
            <person name="Jones-Rhoades M."/>
            <person name="Jorgensen R."/>
            <person name="Joshi C."/>
            <person name="Kangasjarvi J."/>
            <person name="Karlsson J."/>
            <person name="Kelleher C."/>
            <person name="Kirkpatrick R."/>
            <person name="Kirst M."/>
            <person name="Kohler A."/>
            <person name="Kalluri U."/>
            <person name="Larimer F."/>
            <person name="Leebens-Mack J."/>
            <person name="Leple J.C."/>
            <person name="Locascio P."/>
            <person name="Lou Y."/>
            <person name="Lucas S."/>
            <person name="Martin F."/>
            <person name="Montanini B."/>
            <person name="Napoli C."/>
            <person name="Nelson D.R."/>
            <person name="Nelson C."/>
            <person name="Nieminen K."/>
            <person name="Nilsson O."/>
            <person name="Pereda V."/>
            <person name="Peter G."/>
            <person name="Philippe R."/>
            <person name="Pilate G."/>
            <person name="Poliakov A."/>
            <person name="Razumovskaya J."/>
            <person name="Richardson P."/>
            <person name="Rinaldi C."/>
            <person name="Ritland K."/>
            <person name="Rouze P."/>
            <person name="Ryaboy D."/>
            <person name="Schmutz J."/>
            <person name="Schrader J."/>
            <person name="Segerman B."/>
            <person name="Shin H."/>
            <person name="Siddiqui A."/>
            <person name="Sterky F."/>
            <person name="Terry A."/>
            <person name="Tsai C.J."/>
            <person name="Uberbacher E."/>
            <person name="Unneberg P."/>
            <person name="Vahala J."/>
            <person name="Wall K."/>
            <person name="Wessler S."/>
            <person name="Yang G."/>
            <person name="Yin T."/>
            <person name="Douglas C."/>
            <person name="Marra M."/>
            <person name="Sandberg G."/>
            <person name="Van de Peer Y."/>
            <person name="Rokhsar D."/>
        </authorList>
    </citation>
    <scope>NUCLEOTIDE SEQUENCE [LARGE SCALE GENOMIC DNA]</scope>
    <source>
        <strain evidence="2">cv. Nisqually</strain>
    </source>
</reference>
<protein>
    <submittedName>
        <fullName evidence="1">Uncharacterized protein</fullName>
    </submittedName>
</protein>
<evidence type="ECO:0000313" key="1">
    <source>
        <dbReference type="EMBL" id="RQO99987.1"/>
    </source>
</evidence>
<name>A0A3N7FYD4_POPTR</name>
<evidence type="ECO:0000313" key="2">
    <source>
        <dbReference type="Proteomes" id="UP000006729"/>
    </source>
</evidence>
<dbReference type="InParanoid" id="A0A3N7FYD4"/>
<proteinExistence type="predicted"/>
<organism evidence="1 2">
    <name type="scientific">Populus trichocarpa</name>
    <name type="common">Western balsam poplar</name>
    <name type="synonym">Populus balsamifera subsp. trichocarpa</name>
    <dbReference type="NCBI Taxonomy" id="3694"/>
    <lineage>
        <taxon>Eukaryota</taxon>
        <taxon>Viridiplantae</taxon>
        <taxon>Streptophyta</taxon>
        <taxon>Embryophyta</taxon>
        <taxon>Tracheophyta</taxon>
        <taxon>Spermatophyta</taxon>
        <taxon>Magnoliopsida</taxon>
        <taxon>eudicotyledons</taxon>
        <taxon>Gunneridae</taxon>
        <taxon>Pentapetalae</taxon>
        <taxon>rosids</taxon>
        <taxon>fabids</taxon>
        <taxon>Malpighiales</taxon>
        <taxon>Salicaceae</taxon>
        <taxon>Saliceae</taxon>
        <taxon>Populus</taxon>
    </lineage>
</organism>
<keyword evidence="2" id="KW-1185">Reference proteome</keyword>